<organism evidence="1 2">
    <name type="scientific">Trifolium medium</name>
    <dbReference type="NCBI Taxonomy" id="97028"/>
    <lineage>
        <taxon>Eukaryota</taxon>
        <taxon>Viridiplantae</taxon>
        <taxon>Streptophyta</taxon>
        <taxon>Embryophyta</taxon>
        <taxon>Tracheophyta</taxon>
        <taxon>Spermatophyta</taxon>
        <taxon>Magnoliopsida</taxon>
        <taxon>eudicotyledons</taxon>
        <taxon>Gunneridae</taxon>
        <taxon>Pentapetalae</taxon>
        <taxon>rosids</taxon>
        <taxon>fabids</taxon>
        <taxon>Fabales</taxon>
        <taxon>Fabaceae</taxon>
        <taxon>Papilionoideae</taxon>
        <taxon>50 kb inversion clade</taxon>
        <taxon>NPAAA clade</taxon>
        <taxon>Hologalegina</taxon>
        <taxon>IRL clade</taxon>
        <taxon>Trifolieae</taxon>
        <taxon>Trifolium</taxon>
    </lineage>
</organism>
<name>A0A392RU91_9FABA</name>
<reference evidence="1 2" key="1">
    <citation type="journal article" date="2018" name="Front. Plant Sci.">
        <title>Red Clover (Trifolium pratense) and Zigzag Clover (T. medium) - A Picture of Genomic Similarities and Differences.</title>
        <authorList>
            <person name="Dluhosova J."/>
            <person name="Istvanek J."/>
            <person name="Nedelnik J."/>
            <person name="Repkova J."/>
        </authorList>
    </citation>
    <scope>NUCLEOTIDE SEQUENCE [LARGE SCALE GENOMIC DNA]</scope>
    <source>
        <strain evidence="2">cv. 10/8</strain>
        <tissue evidence="1">Leaf</tissue>
    </source>
</reference>
<sequence length="104" mass="12038">AAPQHQQASAPEYSDWQLGMAATQYELMDRFDLGMPRYSPPLMTAVETYMGEHPIASHHQRFPTQEALTAHFQRIRLRTDQYIDAVQQGWNIDDIVLDFSDDEQ</sequence>
<dbReference type="AlphaFoldDB" id="A0A392RU91"/>
<protein>
    <submittedName>
        <fullName evidence="1">Uncharacterized protein</fullName>
    </submittedName>
</protein>
<comment type="caution">
    <text evidence="1">The sequence shown here is derived from an EMBL/GenBank/DDBJ whole genome shotgun (WGS) entry which is preliminary data.</text>
</comment>
<feature type="non-terminal residue" evidence="1">
    <location>
        <position position="1"/>
    </location>
</feature>
<evidence type="ECO:0000313" key="1">
    <source>
        <dbReference type="EMBL" id="MCI39707.1"/>
    </source>
</evidence>
<evidence type="ECO:0000313" key="2">
    <source>
        <dbReference type="Proteomes" id="UP000265520"/>
    </source>
</evidence>
<dbReference type="EMBL" id="LXQA010270697">
    <property type="protein sequence ID" value="MCI39707.1"/>
    <property type="molecule type" value="Genomic_DNA"/>
</dbReference>
<accession>A0A392RU91</accession>
<proteinExistence type="predicted"/>
<keyword evidence="2" id="KW-1185">Reference proteome</keyword>
<dbReference type="Proteomes" id="UP000265520">
    <property type="component" value="Unassembled WGS sequence"/>
</dbReference>